<evidence type="ECO:0000259" key="3">
    <source>
        <dbReference type="Pfam" id="PF14432"/>
    </source>
</evidence>
<dbReference type="NCBIfam" id="TIGR00756">
    <property type="entry name" value="PPR"/>
    <property type="match status" value="4"/>
</dbReference>
<evidence type="ECO:0000313" key="5">
    <source>
        <dbReference type="Proteomes" id="UP000825729"/>
    </source>
</evidence>
<organism evidence="4 5">
    <name type="scientific">Aristolochia fimbriata</name>
    <name type="common">White veined hardy Dutchman's pipe vine</name>
    <dbReference type="NCBI Taxonomy" id="158543"/>
    <lineage>
        <taxon>Eukaryota</taxon>
        <taxon>Viridiplantae</taxon>
        <taxon>Streptophyta</taxon>
        <taxon>Embryophyta</taxon>
        <taxon>Tracheophyta</taxon>
        <taxon>Spermatophyta</taxon>
        <taxon>Magnoliopsida</taxon>
        <taxon>Magnoliidae</taxon>
        <taxon>Piperales</taxon>
        <taxon>Aristolochiaceae</taxon>
        <taxon>Aristolochia</taxon>
    </lineage>
</organism>
<dbReference type="GO" id="GO:0009451">
    <property type="term" value="P:RNA modification"/>
    <property type="evidence" value="ECO:0007669"/>
    <property type="project" value="InterPro"/>
</dbReference>
<protein>
    <recommendedName>
        <fullName evidence="3">DYW domain-containing protein</fullName>
    </recommendedName>
</protein>
<dbReference type="PANTHER" id="PTHR47926:SF523">
    <property type="entry name" value="DYW DOMAIN-CONTAINING PROTEIN"/>
    <property type="match status" value="1"/>
</dbReference>
<dbReference type="InterPro" id="IPR046960">
    <property type="entry name" value="PPR_At4g14850-like_plant"/>
</dbReference>
<evidence type="ECO:0000313" key="4">
    <source>
        <dbReference type="EMBL" id="KAG9456342.1"/>
    </source>
</evidence>
<accession>A0AAV7F8L3</accession>
<sequence length="654" mass="73155">MLAGRCYRGTRISLEVAPLLQEPHPSSLLRISSNNSSQITCQRLLESRLISALDGCDCLPRLKHVHGHLIRAGLDQSSFLLAKLLRTLTNLDLPMDGYARQVFDQVRQPNSFLYTALIRGYALQGPTQLAFGLYTRMRLNETPPLTFTFSALFKASAGSLDARVGAQVHAQIVRLGGFDLDLYVNNTLIDMYIKCERFQDARKAFDAMPHRDVLSWTSLIVGYVRRGKMEEATELFDQMDEKDMVAWTTMITGNAQNRRPGDALQVFQQMWSMGIETDDVTLVGAISACAQLGSLRYGRWLRYIARQRGFDQNVVVGSALVDMFAKCGSLDEAREAFDMVKEKNVFTYSAMVVGLAMHGCALPAMQLFEEMVNSGTVPNGVTFIGVLTACSHAGYVDRGRQYFSTMREKYEIAPTADHYACMVDLLGRAGHVEEAFDLIQHMPADISLHGGVWGALLGACRLHGRPHIAEVAAKHLFALEPDGIGNYVLLANIYASAGMWGEVVRVRKMMREKGLKKNPGCSWVEAKDGRLHEFYASGKTHPRDSEIMTVLEGLLERLKQSGYVPILRCVLYDIGDREKQQLLKMHSEKLALAFSLIDTTHGSVIRIAKNLRTCEDCHLFFSLASKVSGREIVLRDNMRFHHFEDGLCSCGNFW</sequence>
<feature type="domain" description="DYW" evidence="3">
    <location>
        <begin position="562"/>
        <end position="654"/>
    </location>
</feature>
<keyword evidence="5" id="KW-1185">Reference proteome</keyword>
<feature type="repeat" description="PPR" evidence="2">
    <location>
        <begin position="212"/>
        <end position="246"/>
    </location>
</feature>
<dbReference type="Pfam" id="PF01535">
    <property type="entry name" value="PPR"/>
    <property type="match status" value="4"/>
</dbReference>
<dbReference type="InterPro" id="IPR002885">
    <property type="entry name" value="PPR_rpt"/>
</dbReference>
<dbReference type="GO" id="GO:0008270">
    <property type="term" value="F:zinc ion binding"/>
    <property type="evidence" value="ECO:0007669"/>
    <property type="project" value="InterPro"/>
</dbReference>
<evidence type="ECO:0000256" key="2">
    <source>
        <dbReference type="PROSITE-ProRule" id="PRU00708"/>
    </source>
</evidence>
<dbReference type="GO" id="GO:0003723">
    <property type="term" value="F:RNA binding"/>
    <property type="evidence" value="ECO:0007669"/>
    <property type="project" value="InterPro"/>
</dbReference>
<dbReference type="InterPro" id="IPR046848">
    <property type="entry name" value="E_motif"/>
</dbReference>
<reference evidence="4 5" key="1">
    <citation type="submission" date="2021-07" db="EMBL/GenBank/DDBJ databases">
        <title>The Aristolochia fimbriata genome: insights into angiosperm evolution, floral development and chemical biosynthesis.</title>
        <authorList>
            <person name="Jiao Y."/>
        </authorList>
    </citation>
    <scope>NUCLEOTIDE SEQUENCE [LARGE SCALE GENOMIC DNA]</scope>
    <source>
        <strain evidence="4">IBCAS-2021</strain>
        <tissue evidence="4">Leaf</tissue>
    </source>
</reference>
<comment type="caution">
    <text evidence="4">The sequence shown here is derived from an EMBL/GenBank/DDBJ whole genome shotgun (WGS) entry which is preliminary data.</text>
</comment>
<proteinExistence type="predicted"/>
<dbReference type="Proteomes" id="UP000825729">
    <property type="component" value="Unassembled WGS sequence"/>
</dbReference>
<feature type="repeat" description="PPR" evidence="2">
    <location>
        <begin position="344"/>
        <end position="378"/>
    </location>
</feature>
<dbReference type="FunFam" id="1.25.40.10:FF:000348">
    <property type="entry name" value="Pentatricopeptide repeat-containing protein chloroplastic"/>
    <property type="match status" value="1"/>
</dbReference>
<evidence type="ECO:0000256" key="1">
    <source>
        <dbReference type="ARBA" id="ARBA00022737"/>
    </source>
</evidence>
<dbReference type="PROSITE" id="PS51375">
    <property type="entry name" value="PPR"/>
    <property type="match status" value="3"/>
</dbReference>
<name>A0AAV7F8L3_ARIFI</name>
<feature type="repeat" description="PPR" evidence="2">
    <location>
        <begin position="110"/>
        <end position="144"/>
    </location>
</feature>
<dbReference type="InterPro" id="IPR011990">
    <property type="entry name" value="TPR-like_helical_dom_sf"/>
</dbReference>
<dbReference type="EMBL" id="JAINDJ010000002">
    <property type="protein sequence ID" value="KAG9456342.1"/>
    <property type="molecule type" value="Genomic_DNA"/>
</dbReference>
<gene>
    <name evidence="4" type="ORF">H6P81_000850</name>
</gene>
<dbReference type="Gene3D" id="1.25.40.10">
    <property type="entry name" value="Tetratricopeptide repeat domain"/>
    <property type="match status" value="3"/>
</dbReference>
<keyword evidence="1" id="KW-0677">Repeat</keyword>
<dbReference type="InterPro" id="IPR032867">
    <property type="entry name" value="DYW_dom"/>
</dbReference>
<dbReference type="PANTHER" id="PTHR47926">
    <property type="entry name" value="PENTATRICOPEPTIDE REPEAT-CONTAINING PROTEIN"/>
    <property type="match status" value="1"/>
</dbReference>
<dbReference type="AlphaFoldDB" id="A0AAV7F8L3"/>
<dbReference type="Pfam" id="PF20431">
    <property type="entry name" value="E_motif"/>
    <property type="match status" value="1"/>
</dbReference>
<dbReference type="Pfam" id="PF13812">
    <property type="entry name" value="PPR_3"/>
    <property type="match status" value="2"/>
</dbReference>
<dbReference type="FunFam" id="1.25.40.10:FF:000090">
    <property type="entry name" value="Pentatricopeptide repeat-containing protein, chloroplastic"/>
    <property type="match status" value="1"/>
</dbReference>
<dbReference type="Pfam" id="PF14432">
    <property type="entry name" value="DYW_deaminase"/>
    <property type="match status" value="1"/>
</dbReference>